<name>B8F1B7_BORGR</name>
<protein>
    <submittedName>
        <fullName evidence="2">Uncharacterized protein</fullName>
    </submittedName>
</protein>
<evidence type="ECO:0000313" key="2">
    <source>
        <dbReference type="EMBL" id="ACL34721.1"/>
    </source>
</evidence>
<feature type="transmembrane region" description="Helical" evidence="1">
    <location>
        <begin position="6"/>
        <end position="28"/>
    </location>
</feature>
<keyword evidence="3" id="KW-1185">Reference proteome</keyword>
<reference evidence="2 3" key="1">
    <citation type="journal article" date="2011" name="J. Bacteriol.">
        <title>Whole-genome sequences of two Borrelia afzelii and two Borrelia garinii Lyme disease agent isolates.</title>
        <authorList>
            <person name="Casjens S.R."/>
            <person name="Mongodin E.F."/>
            <person name="Qiu W.-G."/>
            <person name="Dunn J.J."/>
            <person name="Luft B.J."/>
            <person name="Fraser-Liggett C.M."/>
            <person name="Schutzer S.E."/>
        </authorList>
    </citation>
    <scope>NUCLEOTIDE SEQUENCE [LARGE SCALE GENOMIC DNA]</scope>
    <source>
        <strain evidence="2 3">PBr</strain>
    </source>
</reference>
<evidence type="ECO:0000256" key="1">
    <source>
        <dbReference type="SAM" id="Phobius"/>
    </source>
</evidence>
<dbReference type="EMBL" id="CP001306">
    <property type="protein sequence ID" value="ACL34721.1"/>
    <property type="molecule type" value="Genomic_DNA"/>
</dbReference>
<organism evidence="2 3">
    <name type="scientific">Borreliella garinii PBr</name>
    <dbReference type="NCBI Taxonomy" id="498743"/>
    <lineage>
        <taxon>Bacteria</taxon>
        <taxon>Pseudomonadati</taxon>
        <taxon>Spirochaetota</taxon>
        <taxon>Spirochaetia</taxon>
        <taxon>Spirochaetales</taxon>
        <taxon>Borreliaceae</taxon>
        <taxon>Borreliella</taxon>
    </lineage>
</organism>
<keyword evidence="2" id="KW-0614">Plasmid</keyword>
<sequence length="50" mass="5629">MQRIPIFSLINIFLSILSFSTLCEINVVKFVFIASFREISITPASGVVYC</sequence>
<dbReference type="AlphaFoldDB" id="B8F1B7"/>
<geneLocation type="plasmid" evidence="2 3">
    <name>PBr_cp32-10</name>
</geneLocation>
<gene>
    <name evidence="2" type="ORF">BGAPBR_Q0040</name>
</gene>
<keyword evidence="1" id="KW-0472">Membrane</keyword>
<dbReference type="Proteomes" id="UP000006103">
    <property type="component" value="Plasmid PBr_cp32-10"/>
</dbReference>
<accession>B8F1B7</accession>
<evidence type="ECO:0000313" key="3">
    <source>
        <dbReference type="Proteomes" id="UP000006103"/>
    </source>
</evidence>
<keyword evidence="1" id="KW-1133">Transmembrane helix</keyword>
<keyword evidence="1" id="KW-0812">Transmembrane</keyword>
<proteinExistence type="predicted"/>